<dbReference type="EMBL" id="CP053452">
    <property type="protein sequence ID" value="QJW96327.1"/>
    <property type="molecule type" value="Genomic_DNA"/>
</dbReference>
<evidence type="ECO:0000256" key="2">
    <source>
        <dbReference type="ARBA" id="ARBA00007533"/>
    </source>
</evidence>
<gene>
    <name evidence="11" type="ORF">FTUN_3884</name>
</gene>
<dbReference type="PANTHER" id="PTHR11550:SF0">
    <property type="entry name" value="CTP SYNTHASE-RELATED"/>
    <property type="match status" value="1"/>
</dbReference>
<dbReference type="InterPro" id="IPR029062">
    <property type="entry name" value="Class_I_gatase-like"/>
</dbReference>
<keyword evidence="6" id="KW-0067">ATP-binding</keyword>
<proteinExistence type="inferred from homology"/>
<dbReference type="Gene3D" id="3.40.50.880">
    <property type="match status" value="1"/>
</dbReference>
<protein>
    <recommendedName>
        <fullName evidence="3">CTP synthase (glutamine hydrolyzing)</fullName>
        <ecNumber evidence="3">6.3.4.2</ecNumber>
    </recommendedName>
</protein>
<dbReference type="GO" id="GO:0016740">
    <property type="term" value="F:transferase activity"/>
    <property type="evidence" value="ECO:0007669"/>
    <property type="project" value="UniProtKB-KW"/>
</dbReference>
<sequence>MSPVRIALVGDHNPAVIAHRAIPEALALAGRHLGVTVEPVWVHTTTVGGDPAARFADVAGVWCVPASPYADTAGALAAVRFAREAGRPFLGTCGGFQHALLEYAHAVLGMRDAAHAETDPEAATPLITPLTCSLVEQAGKVFLLDGSRLRGWYGRPEVVEGYHCRYGLNPAFEAAFAGSALRVSARDTVGAVRAVELEGHPFFVATLFQPERSALRGERHALVTAFLAAAQG</sequence>
<dbReference type="SUPFAM" id="SSF52317">
    <property type="entry name" value="Class I glutamine amidotransferase-like"/>
    <property type="match status" value="1"/>
</dbReference>
<dbReference type="GO" id="GO:0003883">
    <property type="term" value="F:CTP synthase activity"/>
    <property type="evidence" value="ECO:0007669"/>
    <property type="project" value="UniProtKB-EC"/>
</dbReference>
<evidence type="ECO:0000256" key="5">
    <source>
        <dbReference type="ARBA" id="ARBA00022741"/>
    </source>
</evidence>
<dbReference type="GO" id="GO:0019856">
    <property type="term" value="P:pyrimidine nucleobase biosynthetic process"/>
    <property type="evidence" value="ECO:0007669"/>
    <property type="project" value="TreeGrafter"/>
</dbReference>
<dbReference type="EC" id="6.3.4.2" evidence="3"/>
<keyword evidence="5" id="KW-0547">Nucleotide-binding</keyword>
<dbReference type="GO" id="GO:0005829">
    <property type="term" value="C:cytosol"/>
    <property type="evidence" value="ECO:0007669"/>
    <property type="project" value="TreeGrafter"/>
</dbReference>
<organism evidence="11 12">
    <name type="scientific">Frigoriglobus tundricola</name>
    <dbReference type="NCBI Taxonomy" id="2774151"/>
    <lineage>
        <taxon>Bacteria</taxon>
        <taxon>Pseudomonadati</taxon>
        <taxon>Planctomycetota</taxon>
        <taxon>Planctomycetia</taxon>
        <taxon>Gemmatales</taxon>
        <taxon>Gemmataceae</taxon>
        <taxon>Frigoriglobus</taxon>
    </lineage>
</organism>
<dbReference type="GO" id="GO:0042802">
    <property type="term" value="F:identical protein binding"/>
    <property type="evidence" value="ECO:0007669"/>
    <property type="project" value="TreeGrafter"/>
</dbReference>
<comment type="pathway">
    <text evidence="1">Pyrimidine metabolism; CTP biosynthesis via de novo pathway; CTP from UDP: step 2/2.</text>
</comment>
<feature type="domain" description="Glutamine amidotransferase" evidence="10">
    <location>
        <begin position="23"/>
        <end position="115"/>
    </location>
</feature>
<evidence type="ECO:0000256" key="9">
    <source>
        <dbReference type="ARBA" id="ARBA00047781"/>
    </source>
</evidence>
<dbReference type="AlphaFoldDB" id="A0A6M5YQK5"/>
<name>A0A6M5YQK5_9BACT</name>
<evidence type="ECO:0000313" key="11">
    <source>
        <dbReference type="EMBL" id="QJW96327.1"/>
    </source>
</evidence>
<dbReference type="InterPro" id="IPR017926">
    <property type="entry name" value="GATASE"/>
</dbReference>
<evidence type="ECO:0000256" key="6">
    <source>
        <dbReference type="ARBA" id="ARBA00022840"/>
    </source>
</evidence>
<evidence type="ECO:0000259" key="10">
    <source>
        <dbReference type="Pfam" id="PF00117"/>
    </source>
</evidence>
<dbReference type="Pfam" id="PF00117">
    <property type="entry name" value="GATase"/>
    <property type="match status" value="1"/>
</dbReference>
<evidence type="ECO:0000256" key="8">
    <source>
        <dbReference type="ARBA" id="ARBA00022975"/>
    </source>
</evidence>
<dbReference type="KEGG" id="ftj:FTUN_3884"/>
<evidence type="ECO:0000256" key="7">
    <source>
        <dbReference type="ARBA" id="ARBA00022962"/>
    </source>
</evidence>
<keyword evidence="7 11" id="KW-0315">Glutamine amidotransferase</keyword>
<dbReference type="UniPathway" id="UPA00159">
    <property type="reaction ID" value="UER00277"/>
</dbReference>
<dbReference type="GO" id="GO:0005524">
    <property type="term" value="F:ATP binding"/>
    <property type="evidence" value="ECO:0007669"/>
    <property type="project" value="UniProtKB-KW"/>
</dbReference>
<dbReference type="NCBIfam" id="NF004836">
    <property type="entry name" value="PRK06186.1"/>
    <property type="match status" value="1"/>
</dbReference>
<reference evidence="12" key="1">
    <citation type="submission" date="2020-05" db="EMBL/GenBank/DDBJ databases">
        <title>Frigoriglobus tundricola gen. nov., sp. nov., a psychrotolerant cellulolytic planctomycete of the family Gemmataceae with two divergent copies of 16S rRNA gene.</title>
        <authorList>
            <person name="Kulichevskaya I.S."/>
            <person name="Ivanova A.A."/>
            <person name="Naumoff D.G."/>
            <person name="Beletsky A.V."/>
            <person name="Rijpstra W.I.C."/>
            <person name="Sinninghe Damste J.S."/>
            <person name="Mardanov A.V."/>
            <person name="Ravin N.V."/>
            <person name="Dedysh S.N."/>
        </authorList>
    </citation>
    <scope>NUCLEOTIDE SEQUENCE [LARGE SCALE GENOMIC DNA]</scope>
    <source>
        <strain evidence="12">PL17</strain>
    </source>
</reference>
<keyword evidence="12" id="KW-1185">Reference proteome</keyword>
<dbReference type="RefSeq" id="WP_171471934.1">
    <property type="nucleotide sequence ID" value="NZ_CP053452.2"/>
</dbReference>
<evidence type="ECO:0000256" key="4">
    <source>
        <dbReference type="ARBA" id="ARBA00022598"/>
    </source>
</evidence>
<evidence type="ECO:0000256" key="3">
    <source>
        <dbReference type="ARBA" id="ARBA00012291"/>
    </source>
</evidence>
<keyword evidence="8" id="KW-0665">Pyrimidine biosynthesis</keyword>
<keyword evidence="4" id="KW-0436">Ligase</keyword>
<dbReference type="GO" id="GO:0044210">
    <property type="term" value="P:'de novo' CTP biosynthetic process"/>
    <property type="evidence" value="ECO:0007669"/>
    <property type="project" value="UniProtKB-UniPathway"/>
</dbReference>
<comment type="similarity">
    <text evidence="2">Belongs to the CTP synthase family.</text>
</comment>
<keyword evidence="11" id="KW-0808">Transferase</keyword>
<accession>A0A6M5YQK5</accession>
<dbReference type="PANTHER" id="PTHR11550">
    <property type="entry name" value="CTP SYNTHASE"/>
    <property type="match status" value="1"/>
</dbReference>
<dbReference type="PROSITE" id="PS51273">
    <property type="entry name" value="GATASE_TYPE_1"/>
    <property type="match status" value="1"/>
</dbReference>
<comment type="catalytic activity">
    <reaction evidence="9">
        <text>UTP + L-glutamine + ATP + H2O = CTP + L-glutamate + ADP + phosphate + 2 H(+)</text>
        <dbReference type="Rhea" id="RHEA:26426"/>
        <dbReference type="ChEBI" id="CHEBI:15377"/>
        <dbReference type="ChEBI" id="CHEBI:15378"/>
        <dbReference type="ChEBI" id="CHEBI:29985"/>
        <dbReference type="ChEBI" id="CHEBI:30616"/>
        <dbReference type="ChEBI" id="CHEBI:37563"/>
        <dbReference type="ChEBI" id="CHEBI:43474"/>
        <dbReference type="ChEBI" id="CHEBI:46398"/>
        <dbReference type="ChEBI" id="CHEBI:58359"/>
        <dbReference type="ChEBI" id="CHEBI:456216"/>
        <dbReference type="EC" id="6.3.4.2"/>
    </reaction>
</comment>
<dbReference type="Proteomes" id="UP000503447">
    <property type="component" value="Chromosome"/>
</dbReference>
<evidence type="ECO:0000313" key="12">
    <source>
        <dbReference type="Proteomes" id="UP000503447"/>
    </source>
</evidence>
<dbReference type="InterPro" id="IPR004468">
    <property type="entry name" value="CTP_synthase"/>
</dbReference>
<evidence type="ECO:0000256" key="1">
    <source>
        <dbReference type="ARBA" id="ARBA00005171"/>
    </source>
</evidence>